<comment type="caution">
    <text evidence="1">The sequence shown here is derived from an EMBL/GenBank/DDBJ whole genome shotgun (WGS) entry which is preliminary data.</text>
</comment>
<sequence>MGGPQGHITSRSLPASLFKIKYDIKPADLPTWDGQDDTFLQWAEDLNVLAATGPEIAKQLGEVMPTRFADQAQHWWHTLPLHECAKAMQSWLSLRSYIMQNMLATQWMELQWLEFQKIGYRQAGFPDETPTSFLWRKVQARRVLVPARSNDPNYDSQEVMAIMDKTPHIWSSLLQLENAPNVGVVSQQMQDLEDQLIAHMDMDQLNPEMIVQ</sequence>
<proteinExistence type="predicted"/>
<dbReference type="AlphaFoldDB" id="A0A9P6DHN0"/>
<organism evidence="1 2">
    <name type="scientific">Hydnum rufescens UP504</name>
    <dbReference type="NCBI Taxonomy" id="1448309"/>
    <lineage>
        <taxon>Eukaryota</taxon>
        <taxon>Fungi</taxon>
        <taxon>Dikarya</taxon>
        <taxon>Basidiomycota</taxon>
        <taxon>Agaricomycotina</taxon>
        <taxon>Agaricomycetes</taxon>
        <taxon>Cantharellales</taxon>
        <taxon>Hydnaceae</taxon>
        <taxon>Hydnum</taxon>
    </lineage>
</organism>
<keyword evidence="2" id="KW-1185">Reference proteome</keyword>
<protein>
    <recommendedName>
        <fullName evidence="3">Retrotransposon gag domain-containing protein</fullName>
    </recommendedName>
</protein>
<dbReference type="OrthoDB" id="3062456at2759"/>
<evidence type="ECO:0008006" key="3">
    <source>
        <dbReference type="Google" id="ProtNLM"/>
    </source>
</evidence>
<dbReference type="Proteomes" id="UP000886523">
    <property type="component" value="Unassembled WGS sequence"/>
</dbReference>
<evidence type="ECO:0000313" key="1">
    <source>
        <dbReference type="EMBL" id="KAF9504846.1"/>
    </source>
</evidence>
<reference evidence="1" key="1">
    <citation type="journal article" date="2020" name="Nat. Commun.">
        <title>Large-scale genome sequencing of mycorrhizal fungi provides insights into the early evolution of symbiotic traits.</title>
        <authorList>
            <person name="Miyauchi S."/>
            <person name="Kiss E."/>
            <person name="Kuo A."/>
            <person name="Drula E."/>
            <person name="Kohler A."/>
            <person name="Sanchez-Garcia M."/>
            <person name="Morin E."/>
            <person name="Andreopoulos B."/>
            <person name="Barry K.W."/>
            <person name="Bonito G."/>
            <person name="Buee M."/>
            <person name="Carver A."/>
            <person name="Chen C."/>
            <person name="Cichocki N."/>
            <person name="Clum A."/>
            <person name="Culley D."/>
            <person name="Crous P.W."/>
            <person name="Fauchery L."/>
            <person name="Girlanda M."/>
            <person name="Hayes R.D."/>
            <person name="Keri Z."/>
            <person name="LaButti K."/>
            <person name="Lipzen A."/>
            <person name="Lombard V."/>
            <person name="Magnuson J."/>
            <person name="Maillard F."/>
            <person name="Murat C."/>
            <person name="Nolan M."/>
            <person name="Ohm R.A."/>
            <person name="Pangilinan J."/>
            <person name="Pereira M.F."/>
            <person name="Perotto S."/>
            <person name="Peter M."/>
            <person name="Pfister S."/>
            <person name="Riley R."/>
            <person name="Sitrit Y."/>
            <person name="Stielow J.B."/>
            <person name="Szollosi G."/>
            <person name="Zifcakova L."/>
            <person name="Stursova M."/>
            <person name="Spatafora J.W."/>
            <person name="Tedersoo L."/>
            <person name="Vaario L.M."/>
            <person name="Yamada A."/>
            <person name="Yan M."/>
            <person name="Wang P."/>
            <person name="Xu J."/>
            <person name="Bruns T."/>
            <person name="Baldrian P."/>
            <person name="Vilgalys R."/>
            <person name="Dunand C."/>
            <person name="Henrissat B."/>
            <person name="Grigoriev I.V."/>
            <person name="Hibbett D."/>
            <person name="Nagy L.G."/>
            <person name="Martin F.M."/>
        </authorList>
    </citation>
    <scope>NUCLEOTIDE SEQUENCE</scope>
    <source>
        <strain evidence="1">UP504</strain>
    </source>
</reference>
<name>A0A9P6DHN0_9AGAM</name>
<dbReference type="EMBL" id="MU129189">
    <property type="protein sequence ID" value="KAF9504846.1"/>
    <property type="molecule type" value="Genomic_DNA"/>
</dbReference>
<evidence type="ECO:0000313" key="2">
    <source>
        <dbReference type="Proteomes" id="UP000886523"/>
    </source>
</evidence>
<accession>A0A9P6DHN0</accession>
<gene>
    <name evidence="1" type="ORF">BS47DRAFT_1307524</name>
</gene>